<dbReference type="AlphaFoldDB" id="A0A2S0MR83"/>
<dbReference type="SUPFAM" id="SSF46689">
    <property type="entry name" value="Homeodomain-like"/>
    <property type="match status" value="1"/>
</dbReference>
<dbReference type="SUPFAM" id="SSF53098">
    <property type="entry name" value="Ribonuclease H-like"/>
    <property type="match status" value="1"/>
</dbReference>
<dbReference type="EMBL" id="CP027665">
    <property type="protein sequence ID" value="AVO37338.1"/>
    <property type="molecule type" value="Genomic_DNA"/>
</dbReference>
<dbReference type="InterPro" id="IPR009057">
    <property type="entry name" value="Homeodomain-like_sf"/>
</dbReference>
<dbReference type="EMBL" id="CP027665">
    <property type="protein sequence ID" value="AVO38203.1"/>
    <property type="molecule type" value="Genomic_DNA"/>
</dbReference>
<dbReference type="GO" id="GO:0015074">
    <property type="term" value="P:DNA integration"/>
    <property type="evidence" value="ECO:0007669"/>
    <property type="project" value="InterPro"/>
</dbReference>
<dbReference type="PANTHER" id="PTHR46889">
    <property type="entry name" value="TRANSPOSASE INSF FOR INSERTION SEQUENCE IS3B-RELATED"/>
    <property type="match status" value="1"/>
</dbReference>
<feature type="domain" description="Integrase catalytic" evidence="2">
    <location>
        <begin position="220"/>
        <end position="382"/>
    </location>
</feature>
<evidence type="ECO:0000256" key="1">
    <source>
        <dbReference type="SAM" id="Coils"/>
    </source>
</evidence>
<evidence type="ECO:0000313" key="6">
    <source>
        <dbReference type="Proteomes" id="UP000237655"/>
    </source>
</evidence>
<protein>
    <submittedName>
        <fullName evidence="5">IS3 family transposase</fullName>
    </submittedName>
</protein>
<dbReference type="InterPro" id="IPR002514">
    <property type="entry name" value="Transposase_8"/>
</dbReference>
<dbReference type="Pfam" id="PF00665">
    <property type="entry name" value="rve"/>
    <property type="match status" value="1"/>
</dbReference>
<dbReference type="KEGG" id="thas:C6Y53_05060"/>
<evidence type="ECO:0000313" key="4">
    <source>
        <dbReference type="EMBL" id="AVO37338.1"/>
    </source>
</evidence>
<reference evidence="5" key="2">
    <citation type="submission" date="2019-09" db="EMBL/GenBank/DDBJ databases">
        <title>Genomic analysis of the strain SH-1 isolated from shrimp intestine.</title>
        <authorList>
            <person name="Kim Y.-S."/>
            <person name="Kim S.-E."/>
            <person name="Kim K.-H."/>
        </authorList>
    </citation>
    <scope>NUCLEOTIDE SEQUENCE</scope>
    <source>
        <strain evidence="5 6">SH-1</strain>
    </source>
</reference>
<dbReference type="InterPro" id="IPR036397">
    <property type="entry name" value="RNaseH_sf"/>
</dbReference>
<dbReference type="KEGG" id="thas:C6Y53_06185"/>
<dbReference type="Pfam" id="PF13276">
    <property type="entry name" value="HTH_21"/>
    <property type="match status" value="1"/>
</dbReference>
<keyword evidence="1" id="KW-0175">Coiled coil</keyword>
<evidence type="ECO:0000313" key="3">
    <source>
        <dbReference type="EMBL" id="AVO37133.1"/>
    </source>
</evidence>
<dbReference type="InterPro" id="IPR001584">
    <property type="entry name" value="Integrase_cat-core"/>
</dbReference>
<dbReference type="Pfam" id="PF01527">
    <property type="entry name" value="HTH_Tnp_1"/>
    <property type="match status" value="1"/>
</dbReference>
<dbReference type="InterPro" id="IPR012337">
    <property type="entry name" value="RNaseH-like_sf"/>
</dbReference>
<dbReference type="Proteomes" id="UP000237655">
    <property type="component" value="Chromosome"/>
</dbReference>
<accession>A0A2S0MR83</accession>
<dbReference type="GO" id="GO:0004803">
    <property type="term" value="F:transposase activity"/>
    <property type="evidence" value="ECO:0007669"/>
    <property type="project" value="InterPro"/>
</dbReference>
<feature type="coiled-coil region" evidence="1">
    <location>
        <begin position="59"/>
        <end position="86"/>
    </location>
</feature>
<dbReference type="GO" id="GO:0003677">
    <property type="term" value="F:DNA binding"/>
    <property type="evidence" value="ECO:0007669"/>
    <property type="project" value="InterPro"/>
</dbReference>
<evidence type="ECO:0000313" key="5">
    <source>
        <dbReference type="EMBL" id="AVO38203.1"/>
    </source>
</evidence>
<reference evidence="6" key="1">
    <citation type="submission" date="2018-03" db="EMBL/GenBank/DDBJ databases">
        <title>Genomic analysis of the strain SH-1 isolated from shrimp intestine.</title>
        <authorList>
            <person name="Kim Y.-S."/>
            <person name="Kim S.-E."/>
            <person name="Kim K.-H."/>
        </authorList>
    </citation>
    <scope>NUCLEOTIDE SEQUENCE [LARGE SCALE GENOMIC DNA]</scope>
    <source>
        <strain evidence="6">SH-1</strain>
    </source>
</reference>
<dbReference type="PANTHER" id="PTHR46889:SF4">
    <property type="entry name" value="TRANSPOSASE INSO FOR INSERTION SEQUENCE ELEMENT IS911B-RELATED"/>
    <property type="match status" value="1"/>
</dbReference>
<name>A0A2S0MR83_9RHOB</name>
<dbReference type="GO" id="GO:0006313">
    <property type="term" value="P:DNA transposition"/>
    <property type="evidence" value="ECO:0007669"/>
    <property type="project" value="InterPro"/>
</dbReference>
<dbReference type="InterPro" id="IPR048020">
    <property type="entry name" value="Transpos_IS3"/>
</dbReference>
<dbReference type="KEGG" id="thas:C6Y53_11125"/>
<dbReference type="InterPro" id="IPR025948">
    <property type="entry name" value="HTH-like_dom"/>
</dbReference>
<dbReference type="Gene3D" id="3.30.420.10">
    <property type="entry name" value="Ribonuclease H-like superfamily/Ribonuclease H"/>
    <property type="match status" value="1"/>
</dbReference>
<keyword evidence="6" id="KW-1185">Reference proteome</keyword>
<organism evidence="5 6">
    <name type="scientific">Pukyongiella litopenaei</name>
    <dbReference type="NCBI Taxonomy" id="2605946"/>
    <lineage>
        <taxon>Bacteria</taxon>
        <taxon>Pseudomonadati</taxon>
        <taxon>Pseudomonadota</taxon>
        <taxon>Alphaproteobacteria</taxon>
        <taxon>Rhodobacterales</taxon>
        <taxon>Paracoccaceae</taxon>
        <taxon>Pukyongiella</taxon>
    </lineage>
</organism>
<dbReference type="PROSITE" id="PS50994">
    <property type="entry name" value="INTEGRASE"/>
    <property type="match status" value="1"/>
</dbReference>
<sequence length="390" mass="44365">MPRTRNPYPAEFREQMVALVRTGRSVESLAREYEPCAATIHEWVRQATADDGDDPSSLTSAERDELRQLRREVKQLRQERDILFKGRGLVCTKRRDIAQVFEFMTANQAEYPIQMMSRTLGVSRSGFYAYHSRPPSVRQVADEALSKRIATIHKASKETYGAPRIHAELADEGIFVGRKRVERLMLAKGLRGVSRRKFVVTTERNPRVRPAADLVDRNFYADAPNVLWVADITFVPTWAGFLYLAVVLDAFSRRVVGWAMGTRQRTQLVLDAMNMAVTQRKPSSVIHHSDQGSQYTSVAFGLRCKEMGVRPSMGSVGDCYDNAMCESFFATLECELLERRKFRTKAEARVACFEFIEGWYNPSRRHSALGYKSPINYERTAAEGLESLSP</sequence>
<gene>
    <name evidence="3" type="ORF">C6Y53_05060</name>
    <name evidence="4" type="ORF">C6Y53_06185</name>
    <name evidence="5" type="ORF">C6Y53_11125</name>
</gene>
<dbReference type="EMBL" id="CP027665">
    <property type="protein sequence ID" value="AVO37133.1"/>
    <property type="molecule type" value="Genomic_DNA"/>
</dbReference>
<evidence type="ECO:0000259" key="2">
    <source>
        <dbReference type="PROSITE" id="PS50994"/>
    </source>
</evidence>
<proteinExistence type="predicted"/>
<dbReference type="InterPro" id="IPR050900">
    <property type="entry name" value="Transposase_IS3/IS150/IS904"/>
</dbReference>
<dbReference type="NCBIfam" id="NF033516">
    <property type="entry name" value="transpos_IS3"/>
    <property type="match status" value="1"/>
</dbReference>
<dbReference type="Pfam" id="PF13333">
    <property type="entry name" value="rve_2"/>
    <property type="match status" value="1"/>
</dbReference>
<dbReference type="Gene3D" id="1.10.10.60">
    <property type="entry name" value="Homeodomain-like"/>
    <property type="match status" value="1"/>
</dbReference>